<accession>A0A072UXM2</accession>
<evidence type="ECO:0000313" key="1">
    <source>
        <dbReference type="EMBL" id="KEH33808.1"/>
    </source>
</evidence>
<dbReference type="EnsemblPlants" id="KEH33808">
    <property type="protein sequence ID" value="KEH33808"/>
    <property type="gene ID" value="MTR_3g049760"/>
</dbReference>
<reference evidence="1 3" key="1">
    <citation type="journal article" date="2011" name="Nature">
        <title>The Medicago genome provides insight into the evolution of rhizobial symbioses.</title>
        <authorList>
            <person name="Young N.D."/>
            <person name="Debelle F."/>
            <person name="Oldroyd G.E."/>
            <person name="Geurts R."/>
            <person name="Cannon S.B."/>
            <person name="Udvardi M.K."/>
            <person name="Benedito V.A."/>
            <person name="Mayer K.F."/>
            <person name="Gouzy J."/>
            <person name="Schoof H."/>
            <person name="Van de Peer Y."/>
            <person name="Proost S."/>
            <person name="Cook D.R."/>
            <person name="Meyers B.C."/>
            <person name="Spannagl M."/>
            <person name="Cheung F."/>
            <person name="De Mita S."/>
            <person name="Krishnakumar V."/>
            <person name="Gundlach H."/>
            <person name="Zhou S."/>
            <person name="Mudge J."/>
            <person name="Bharti A.K."/>
            <person name="Murray J.D."/>
            <person name="Naoumkina M.A."/>
            <person name="Rosen B."/>
            <person name="Silverstein K.A."/>
            <person name="Tang H."/>
            <person name="Rombauts S."/>
            <person name="Zhao P.X."/>
            <person name="Zhou P."/>
            <person name="Barbe V."/>
            <person name="Bardou P."/>
            <person name="Bechner M."/>
            <person name="Bellec A."/>
            <person name="Berger A."/>
            <person name="Berges H."/>
            <person name="Bidwell S."/>
            <person name="Bisseling T."/>
            <person name="Choisne N."/>
            <person name="Couloux A."/>
            <person name="Denny R."/>
            <person name="Deshpande S."/>
            <person name="Dai X."/>
            <person name="Doyle J.J."/>
            <person name="Dudez A.M."/>
            <person name="Farmer A.D."/>
            <person name="Fouteau S."/>
            <person name="Franken C."/>
            <person name="Gibelin C."/>
            <person name="Gish J."/>
            <person name="Goldstein S."/>
            <person name="Gonzalez A.J."/>
            <person name="Green P.J."/>
            <person name="Hallab A."/>
            <person name="Hartog M."/>
            <person name="Hua A."/>
            <person name="Humphray S.J."/>
            <person name="Jeong D.H."/>
            <person name="Jing Y."/>
            <person name="Jocker A."/>
            <person name="Kenton S.M."/>
            <person name="Kim D.J."/>
            <person name="Klee K."/>
            <person name="Lai H."/>
            <person name="Lang C."/>
            <person name="Lin S."/>
            <person name="Macmil S.L."/>
            <person name="Magdelenat G."/>
            <person name="Matthews L."/>
            <person name="McCorrison J."/>
            <person name="Monaghan E.L."/>
            <person name="Mun J.H."/>
            <person name="Najar F.Z."/>
            <person name="Nicholson C."/>
            <person name="Noirot C."/>
            <person name="O'Bleness M."/>
            <person name="Paule C.R."/>
            <person name="Poulain J."/>
            <person name="Prion F."/>
            <person name="Qin B."/>
            <person name="Qu C."/>
            <person name="Retzel E.F."/>
            <person name="Riddle C."/>
            <person name="Sallet E."/>
            <person name="Samain S."/>
            <person name="Samson N."/>
            <person name="Sanders I."/>
            <person name="Saurat O."/>
            <person name="Scarpelli C."/>
            <person name="Schiex T."/>
            <person name="Segurens B."/>
            <person name="Severin A.J."/>
            <person name="Sherrier D.J."/>
            <person name="Shi R."/>
            <person name="Sims S."/>
            <person name="Singer S.R."/>
            <person name="Sinharoy S."/>
            <person name="Sterck L."/>
            <person name="Viollet A."/>
            <person name="Wang B.B."/>
            <person name="Wang K."/>
            <person name="Wang M."/>
            <person name="Wang X."/>
            <person name="Warfsmann J."/>
            <person name="Weissenbach J."/>
            <person name="White D.D."/>
            <person name="White J.D."/>
            <person name="Wiley G.B."/>
            <person name="Wincker P."/>
            <person name="Xing Y."/>
            <person name="Yang L."/>
            <person name="Yao Z."/>
            <person name="Ying F."/>
            <person name="Zhai J."/>
            <person name="Zhou L."/>
            <person name="Zuber A."/>
            <person name="Denarie J."/>
            <person name="Dixon R.A."/>
            <person name="May G.D."/>
            <person name="Schwartz D.C."/>
            <person name="Rogers J."/>
            <person name="Quetier F."/>
            <person name="Town C.D."/>
            <person name="Roe B.A."/>
        </authorList>
    </citation>
    <scope>NUCLEOTIDE SEQUENCE [LARGE SCALE GENOMIC DNA]</scope>
    <source>
        <strain evidence="1">A17</strain>
        <strain evidence="2 3">cv. Jemalong A17</strain>
    </source>
</reference>
<dbReference type="AlphaFoldDB" id="A0A072UXM2"/>
<reference evidence="2" key="3">
    <citation type="submission" date="2015-04" db="UniProtKB">
        <authorList>
            <consortium name="EnsemblPlants"/>
        </authorList>
    </citation>
    <scope>IDENTIFICATION</scope>
    <source>
        <strain evidence="2">cv. Jemalong A17</strain>
    </source>
</reference>
<evidence type="ECO:0000313" key="3">
    <source>
        <dbReference type="Proteomes" id="UP000002051"/>
    </source>
</evidence>
<gene>
    <name evidence="1" type="ordered locus">MTR_3g049760</name>
</gene>
<evidence type="ECO:0000313" key="2">
    <source>
        <dbReference type="EnsemblPlants" id="KEH33808"/>
    </source>
</evidence>
<keyword evidence="3" id="KW-1185">Reference proteome</keyword>
<proteinExistence type="predicted"/>
<sequence>MIQPNSDKLFRLKRKASAVNFESVSKSTLSNCMSFNHCTTECNPKASATSTDTVQRYVKALAITNVPSASQTQIPIHVRLA</sequence>
<protein>
    <submittedName>
        <fullName evidence="1 2">Uncharacterized protein</fullName>
    </submittedName>
</protein>
<dbReference type="Proteomes" id="UP000002051">
    <property type="component" value="Chromosome 3"/>
</dbReference>
<reference evidence="1 3" key="2">
    <citation type="journal article" date="2014" name="BMC Genomics">
        <title>An improved genome release (version Mt4.0) for the model legume Medicago truncatula.</title>
        <authorList>
            <person name="Tang H."/>
            <person name="Krishnakumar V."/>
            <person name="Bidwell S."/>
            <person name="Rosen B."/>
            <person name="Chan A."/>
            <person name="Zhou S."/>
            <person name="Gentzbittel L."/>
            <person name="Childs K.L."/>
            <person name="Yandell M."/>
            <person name="Gundlach H."/>
            <person name="Mayer K.F."/>
            <person name="Schwartz D.C."/>
            <person name="Town C.D."/>
        </authorList>
    </citation>
    <scope>GENOME REANNOTATION</scope>
    <source>
        <strain evidence="1">A17</strain>
        <strain evidence="2 3">cv. Jemalong A17</strain>
    </source>
</reference>
<dbReference type="EMBL" id="CM001219">
    <property type="protein sequence ID" value="KEH33808.1"/>
    <property type="molecule type" value="Genomic_DNA"/>
</dbReference>
<organism evidence="1 3">
    <name type="scientific">Medicago truncatula</name>
    <name type="common">Barrel medic</name>
    <name type="synonym">Medicago tribuloides</name>
    <dbReference type="NCBI Taxonomy" id="3880"/>
    <lineage>
        <taxon>Eukaryota</taxon>
        <taxon>Viridiplantae</taxon>
        <taxon>Streptophyta</taxon>
        <taxon>Embryophyta</taxon>
        <taxon>Tracheophyta</taxon>
        <taxon>Spermatophyta</taxon>
        <taxon>Magnoliopsida</taxon>
        <taxon>eudicotyledons</taxon>
        <taxon>Gunneridae</taxon>
        <taxon>Pentapetalae</taxon>
        <taxon>rosids</taxon>
        <taxon>fabids</taxon>
        <taxon>Fabales</taxon>
        <taxon>Fabaceae</taxon>
        <taxon>Papilionoideae</taxon>
        <taxon>50 kb inversion clade</taxon>
        <taxon>NPAAA clade</taxon>
        <taxon>Hologalegina</taxon>
        <taxon>IRL clade</taxon>
        <taxon>Trifolieae</taxon>
        <taxon>Medicago</taxon>
    </lineage>
</organism>
<name>A0A072UXM2_MEDTR</name>
<dbReference type="HOGENOM" id="CLU_2577444_0_0_1"/>